<dbReference type="PROSITE" id="PS50893">
    <property type="entry name" value="ABC_TRANSPORTER_2"/>
    <property type="match status" value="1"/>
</dbReference>
<dbReference type="GO" id="GO:0005524">
    <property type="term" value="F:ATP binding"/>
    <property type="evidence" value="ECO:0007669"/>
    <property type="project" value="UniProtKB-KW"/>
</dbReference>
<feature type="transmembrane region" description="Helical" evidence="7">
    <location>
        <begin position="231"/>
        <end position="251"/>
    </location>
</feature>
<dbReference type="InterPro" id="IPR003439">
    <property type="entry name" value="ABC_transporter-like_ATP-bd"/>
</dbReference>
<protein>
    <submittedName>
        <fullName evidence="10">Putative ABC transporter ATP-binding protein</fullName>
    </submittedName>
</protein>
<evidence type="ECO:0000313" key="10">
    <source>
        <dbReference type="EMBL" id="CAD2070634.1"/>
    </source>
</evidence>
<dbReference type="PROSITE" id="PS50929">
    <property type="entry name" value="ABC_TM1F"/>
    <property type="match status" value="1"/>
</dbReference>
<feature type="transmembrane region" description="Helical" evidence="7">
    <location>
        <begin position="12"/>
        <end position="33"/>
    </location>
</feature>
<dbReference type="InterPro" id="IPR011527">
    <property type="entry name" value="ABC1_TM_dom"/>
</dbReference>
<organism evidence="10 11">
    <name type="scientific">Phocicoccus pinnipedialis</name>
    <dbReference type="NCBI Taxonomy" id="110845"/>
    <lineage>
        <taxon>Bacteria</taxon>
        <taxon>Bacillati</taxon>
        <taxon>Bacillota</taxon>
        <taxon>Bacilli</taxon>
        <taxon>Bacillales</taxon>
        <taxon>Salinicoccaceae</taxon>
        <taxon>Phocicoccus</taxon>
    </lineage>
</organism>
<evidence type="ECO:0000313" key="11">
    <source>
        <dbReference type="Proteomes" id="UP000588186"/>
    </source>
</evidence>
<keyword evidence="2 7" id="KW-0812">Transmembrane</keyword>
<evidence type="ECO:0000256" key="2">
    <source>
        <dbReference type="ARBA" id="ARBA00022692"/>
    </source>
</evidence>
<feature type="transmembrane region" description="Helical" evidence="7">
    <location>
        <begin position="257"/>
        <end position="277"/>
    </location>
</feature>
<dbReference type="SMART" id="SM00382">
    <property type="entry name" value="AAA"/>
    <property type="match status" value="1"/>
</dbReference>
<keyword evidence="3" id="KW-0547">Nucleotide-binding</keyword>
<feature type="domain" description="ABC transmembrane type-1" evidence="9">
    <location>
        <begin position="12"/>
        <end position="276"/>
    </location>
</feature>
<evidence type="ECO:0000256" key="5">
    <source>
        <dbReference type="ARBA" id="ARBA00022989"/>
    </source>
</evidence>
<dbReference type="Gene3D" id="3.40.50.300">
    <property type="entry name" value="P-loop containing nucleotide triphosphate hydrolases"/>
    <property type="match status" value="1"/>
</dbReference>
<dbReference type="Proteomes" id="UP000588186">
    <property type="component" value="Unassembled WGS sequence"/>
</dbReference>
<keyword evidence="5 7" id="KW-1133">Transmembrane helix</keyword>
<proteinExistence type="predicted"/>
<dbReference type="GO" id="GO:0034040">
    <property type="term" value="F:ATPase-coupled lipid transmembrane transporter activity"/>
    <property type="evidence" value="ECO:0007669"/>
    <property type="project" value="TreeGrafter"/>
</dbReference>
<evidence type="ECO:0000256" key="6">
    <source>
        <dbReference type="ARBA" id="ARBA00023136"/>
    </source>
</evidence>
<evidence type="ECO:0000256" key="7">
    <source>
        <dbReference type="SAM" id="Phobius"/>
    </source>
</evidence>
<comment type="caution">
    <text evidence="10">The sequence shown here is derived from an EMBL/GenBank/DDBJ whole genome shotgun (WGS) entry which is preliminary data.</text>
</comment>
<comment type="subcellular location">
    <subcellularLocation>
        <location evidence="1">Cell membrane</location>
        <topology evidence="1">Multi-pass membrane protein</topology>
    </subcellularLocation>
</comment>
<evidence type="ECO:0000256" key="4">
    <source>
        <dbReference type="ARBA" id="ARBA00022840"/>
    </source>
</evidence>
<dbReference type="SUPFAM" id="SSF90123">
    <property type="entry name" value="ABC transporter transmembrane region"/>
    <property type="match status" value="1"/>
</dbReference>
<dbReference type="SUPFAM" id="SSF52540">
    <property type="entry name" value="P-loop containing nucleoside triphosphate hydrolases"/>
    <property type="match status" value="1"/>
</dbReference>
<feature type="domain" description="ABC transporter" evidence="8">
    <location>
        <begin position="307"/>
        <end position="509"/>
    </location>
</feature>
<dbReference type="AlphaFoldDB" id="A0A6V7R0N7"/>
<dbReference type="Pfam" id="PF00005">
    <property type="entry name" value="ABC_tran"/>
    <property type="match status" value="2"/>
</dbReference>
<accession>A0A6V7R0N7</accession>
<sequence>MTFFKNERSRVLLSIVLGIIGGLVGISIFGLSGYMISLSYFEPPLFIIILIIVVIKLFGMAKGVFRYFERLFSHEATFELINSLRKNYFKDSIHSEEETNHEWFVSRLNTHFERIEDYYIRIIYPFMTTALIAIILTLLAFIVNIKLVLIMVVFTLITLIVIPFLFQNKFKVLDEENNTKLDQLYMAMYHLIHGFTDLYVSNRIKDKKHDTLEMFKDLNEIERKRMKTESIMVFVTQVFQIVAIVTIILSLEHTHALYLPMLVLLFLNFAEIVFPILRPAAEYKNVKASLTEVEKKPSDMQIMTEKIVLENHSFRYEGSKRDALYGVNFKVAPGEKHVIIGPSGSGKTTLLNQLLRTKSASVMPQFLDFYNATIHENVTMFGANDATEKEVNALLEEYKLSAVKSDTHMYYTHHMSTGEQKRLQIIRMLLEDKNIWILDEPTAGLSAELSKKVWDTVMSQETVIVATHDLSHLEAFDFIHYIENGRVLETLKVEEAMKPDTHIYEAVQNFNELIQTLE</sequence>
<dbReference type="RefSeq" id="WP_186075791.1">
    <property type="nucleotide sequence ID" value="NZ_CAJEWB010000002.1"/>
</dbReference>
<evidence type="ECO:0000256" key="3">
    <source>
        <dbReference type="ARBA" id="ARBA00022741"/>
    </source>
</evidence>
<gene>
    <name evidence="10" type="ORF">JEOPIN946_00060</name>
</gene>
<feature type="transmembrane region" description="Helical" evidence="7">
    <location>
        <begin position="148"/>
        <end position="166"/>
    </location>
</feature>
<evidence type="ECO:0000256" key="1">
    <source>
        <dbReference type="ARBA" id="ARBA00004651"/>
    </source>
</evidence>
<dbReference type="PANTHER" id="PTHR24221">
    <property type="entry name" value="ATP-BINDING CASSETTE SUB-FAMILY B"/>
    <property type="match status" value="1"/>
</dbReference>
<name>A0A6V7R0N7_9BACL</name>
<keyword evidence="11" id="KW-1185">Reference proteome</keyword>
<feature type="transmembrane region" description="Helical" evidence="7">
    <location>
        <begin position="45"/>
        <end position="65"/>
    </location>
</feature>
<dbReference type="GO" id="GO:0140359">
    <property type="term" value="F:ABC-type transporter activity"/>
    <property type="evidence" value="ECO:0007669"/>
    <property type="project" value="InterPro"/>
</dbReference>
<dbReference type="InterPro" id="IPR003593">
    <property type="entry name" value="AAA+_ATPase"/>
</dbReference>
<dbReference type="GO" id="GO:0016887">
    <property type="term" value="F:ATP hydrolysis activity"/>
    <property type="evidence" value="ECO:0007669"/>
    <property type="project" value="InterPro"/>
</dbReference>
<evidence type="ECO:0000259" key="9">
    <source>
        <dbReference type="PROSITE" id="PS50929"/>
    </source>
</evidence>
<dbReference type="InterPro" id="IPR027417">
    <property type="entry name" value="P-loop_NTPase"/>
</dbReference>
<dbReference type="InterPro" id="IPR039421">
    <property type="entry name" value="Type_1_exporter"/>
</dbReference>
<dbReference type="Gene3D" id="1.20.1560.10">
    <property type="entry name" value="ABC transporter type 1, transmembrane domain"/>
    <property type="match status" value="1"/>
</dbReference>
<reference evidence="10 11" key="1">
    <citation type="submission" date="2020-07" db="EMBL/GenBank/DDBJ databases">
        <authorList>
            <person name="Criscuolo A."/>
        </authorList>
    </citation>
    <scope>NUCLEOTIDE SEQUENCE [LARGE SCALE GENOMIC DNA]</scope>
    <source>
        <strain evidence="10">CIP107946</strain>
    </source>
</reference>
<dbReference type="GO" id="GO:0005886">
    <property type="term" value="C:plasma membrane"/>
    <property type="evidence" value="ECO:0007669"/>
    <property type="project" value="UniProtKB-SubCell"/>
</dbReference>
<feature type="transmembrane region" description="Helical" evidence="7">
    <location>
        <begin position="122"/>
        <end position="142"/>
    </location>
</feature>
<dbReference type="InterPro" id="IPR036640">
    <property type="entry name" value="ABC1_TM_sf"/>
</dbReference>
<dbReference type="EMBL" id="CAJEWB010000002">
    <property type="protein sequence ID" value="CAD2070634.1"/>
    <property type="molecule type" value="Genomic_DNA"/>
</dbReference>
<keyword evidence="4 10" id="KW-0067">ATP-binding</keyword>
<dbReference type="PANTHER" id="PTHR24221:SF653">
    <property type="entry name" value="TRANSPORT ATP-BINDING PROTEIN CYDC"/>
    <property type="match status" value="1"/>
</dbReference>
<keyword evidence="6 7" id="KW-0472">Membrane</keyword>
<evidence type="ECO:0000259" key="8">
    <source>
        <dbReference type="PROSITE" id="PS50893"/>
    </source>
</evidence>